<keyword evidence="1" id="KW-0812">Transmembrane</keyword>
<keyword evidence="1" id="KW-0472">Membrane</keyword>
<keyword evidence="3" id="KW-1185">Reference proteome</keyword>
<dbReference type="EMBL" id="CP095061">
    <property type="protein sequence ID" value="UOQ67281.1"/>
    <property type="molecule type" value="Genomic_DNA"/>
</dbReference>
<sequence length="204" mass="22594">MYKKYKLVFFGALAIAYGCVQLLLLTYFSNNILTQIRALEPQPASVVRGLAHGTPVLVEGRISPATPQRYGTLVAYIKSSELKYSDKEEAVWVEDDWITPPLLLDVGGATIPIEAGYTIERSTIQKQRKKVSYKGFDRGSQVFAVGVISPTGAIRATTVYGGKRDDYLFTKTGEKWVGYFSSLFLIALGTVFIAVEVVLGRNRR</sequence>
<feature type="transmembrane region" description="Helical" evidence="1">
    <location>
        <begin position="7"/>
        <end position="28"/>
    </location>
</feature>
<dbReference type="Proteomes" id="UP000830401">
    <property type="component" value="Chromosome"/>
</dbReference>
<feature type="transmembrane region" description="Helical" evidence="1">
    <location>
        <begin position="176"/>
        <end position="199"/>
    </location>
</feature>
<dbReference type="PROSITE" id="PS51257">
    <property type="entry name" value="PROKAR_LIPOPROTEIN"/>
    <property type="match status" value="1"/>
</dbReference>
<accession>A0ABY4G8Q5</accession>
<name>A0ABY4G8Q5_9BACT</name>
<gene>
    <name evidence="2" type="ORF">MUN86_05155</name>
</gene>
<evidence type="ECO:0000313" key="2">
    <source>
        <dbReference type="EMBL" id="UOQ67281.1"/>
    </source>
</evidence>
<evidence type="ECO:0008006" key="4">
    <source>
        <dbReference type="Google" id="ProtNLM"/>
    </source>
</evidence>
<organism evidence="2 3">
    <name type="scientific">Hymenobacter volaticus</name>
    <dbReference type="NCBI Taxonomy" id="2932254"/>
    <lineage>
        <taxon>Bacteria</taxon>
        <taxon>Pseudomonadati</taxon>
        <taxon>Bacteroidota</taxon>
        <taxon>Cytophagia</taxon>
        <taxon>Cytophagales</taxon>
        <taxon>Hymenobacteraceae</taxon>
        <taxon>Hymenobacter</taxon>
    </lineage>
</organism>
<protein>
    <recommendedName>
        <fullName evidence="4">SURF1-like protein</fullName>
    </recommendedName>
</protein>
<reference evidence="2" key="1">
    <citation type="submission" date="2022-04" db="EMBL/GenBank/DDBJ databases">
        <title>Hymenobacter sp. isolated from the air.</title>
        <authorList>
            <person name="Won M."/>
            <person name="Lee C.-M."/>
            <person name="Woen H.-Y."/>
            <person name="Kwon S.-W."/>
        </authorList>
    </citation>
    <scope>NUCLEOTIDE SEQUENCE</scope>
    <source>
        <strain evidence="2">5420S-77</strain>
    </source>
</reference>
<dbReference type="RefSeq" id="WP_245122568.1">
    <property type="nucleotide sequence ID" value="NZ_CP095061.1"/>
</dbReference>
<keyword evidence="1" id="KW-1133">Transmembrane helix</keyword>
<evidence type="ECO:0000256" key="1">
    <source>
        <dbReference type="SAM" id="Phobius"/>
    </source>
</evidence>
<proteinExistence type="predicted"/>
<evidence type="ECO:0000313" key="3">
    <source>
        <dbReference type="Proteomes" id="UP000830401"/>
    </source>
</evidence>